<dbReference type="InterPro" id="IPR015655">
    <property type="entry name" value="PP2C"/>
</dbReference>
<evidence type="ECO:0000259" key="7">
    <source>
        <dbReference type="PROSITE" id="PS51746"/>
    </source>
</evidence>
<dbReference type="GO" id="GO:0016020">
    <property type="term" value="C:membrane"/>
    <property type="evidence" value="ECO:0007669"/>
    <property type="project" value="UniProtKB-SubCell"/>
</dbReference>
<dbReference type="InterPro" id="IPR001932">
    <property type="entry name" value="PPM-type_phosphatase-like_dom"/>
</dbReference>
<reference evidence="8" key="1">
    <citation type="submission" date="2021-01" db="EMBL/GenBank/DDBJ databases">
        <authorList>
            <person name="Corre E."/>
            <person name="Pelletier E."/>
            <person name="Niang G."/>
            <person name="Scheremetjew M."/>
            <person name="Finn R."/>
            <person name="Kale V."/>
            <person name="Holt S."/>
            <person name="Cochrane G."/>
            <person name="Meng A."/>
            <person name="Brown T."/>
            <person name="Cohen L."/>
        </authorList>
    </citation>
    <scope>NUCLEOTIDE SEQUENCE</scope>
</reference>
<feature type="region of interest" description="Disordered" evidence="6">
    <location>
        <begin position="62"/>
        <end position="86"/>
    </location>
</feature>
<dbReference type="SUPFAM" id="SSF81606">
    <property type="entry name" value="PP2C-like"/>
    <property type="match status" value="1"/>
</dbReference>
<keyword evidence="4 5" id="KW-0904">Protein phosphatase</keyword>
<dbReference type="PROSITE" id="PS51746">
    <property type="entry name" value="PPM_2"/>
    <property type="match status" value="1"/>
</dbReference>
<evidence type="ECO:0000256" key="1">
    <source>
        <dbReference type="ARBA" id="ARBA00004170"/>
    </source>
</evidence>
<protein>
    <recommendedName>
        <fullName evidence="7">PPM-type phosphatase domain-containing protein</fullName>
    </recommendedName>
</protein>
<feature type="domain" description="PPM-type phosphatase" evidence="7">
    <location>
        <begin position="112"/>
        <end position="407"/>
    </location>
</feature>
<gene>
    <name evidence="8" type="ORF">NSCI0253_LOCUS5991</name>
</gene>
<name>A0A7S1EYP2_NOCSC</name>
<dbReference type="PROSITE" id="PS01032">
    <property type="entry name" value="PPM_1"/>
    <property type="match status" value="1"/>
</dbReference>
<dbReference type="GO" id="GO:0046872">
    <property type="term" value="F:metal ion binding"/>
    <property type="evidence" value="ECO:0007669"/>
    <property type="project" value="UniProtKB-KW"/>
</dbReference>
<evidence type="ECO:0000256" key="4">
    <source>
        <dbReference type="ARBA" id="ARBA00022912"/>
    </source>
</evidence>
<dbReference type="GO" id="GO:0004722">
    <property type="term" value="F:protein serine/threonine phosphatase activity"/>
    <property type="evidence" value="ECO:0007669"/>
    <property type="project" value="InterPro"/>
</dbReference>
<dbReference type="Gene3D" id="3.60.40.10">
    <property type="entry name" value="PPM-type phosphatase domain"/>
    <property type="match status" value="1"/>
</dbReference>
<organism evidence="8">
    <name type="scientific">Noctiluca scintillans</name>
    <name type="common">Sea sparkle</name>
    <name type="synonym">Red tide dinoflagellate</name>
    <dbReference type="NCBI Taxonomy" id="2966"/>
    <lineage>
        <taxon>Eukaryota</taxon>
        <taxon>Sar</taxon>
        <taxon>Alveolata</taxon>
        <taxon>Dinophyceae</taxon>
        <taxon>Noctilucales</taxon>
        <taxon>Noctilucaceae</taxon>
        <taxon>Noctiluca</taxon>
    </lineage>
</organism>
<dbReference type="SMART" id="SM00332">
    <property type="entry name" value="PP2Cc"/>
    <property type="match status" value="1"/>
</dbReference>
<dbReference type="InterPro" id="IPR000222">
    <property type="entry name" value="PP2C_BS"/>
</dbReference>
<evidence type="ECO:0000313" key="8">
    <source>
        <dbReference type="EMBL" id="CAD8831644.1"/>
    </source>
</evidence>
<evidence type="ECO:0000256" key="2">
    <source>
        <dbReference type="ARBA" id="ARBA00022723"/>
    </source>
</evidence>
<proteinExistence type="inferred from homology"/>
<dbReference type="AlphaFoldDB" id="A0A7S1EYP2"/>
<evidence type="ECO:0000256" key="3">
    <source>
        <dbReference type="ARBA" id="ARBA00022801"/>
    </source>
</evidence>
<evidence type="ECO:0000256" key="5">
    <source>
        <dbReference type="RuleBase" id="RU003465"/>
    </source>
</evidence>
<accession>A0A7S1EYP2</accession>
<comment type="subcellular location">
    <subcellularLocation>
        <location evidence="1">Membrane</location>
        <topology evidence="1">Peripheral membrane protein</topology>
    </subcellularLocation>
</comment>
<keyword evidence="3 5" id="KW-0378">Hydrolase</keyword>
<dbReference type="EMBL" id="HBFQ01008547">
    <property type="protein sequence ID" value="CAD8831644.1"/>
    <property type="molecule type" value="Transcribed_RNA"/>
</dbReference>
<dbReference type="PANTHER" id="PTHR13832:SF827">
    <property type="entry name" value="PROTEIN PHOSPHATASE 1L"/>
    <property type="match status" value="1"/>
</dbReference>
<evidence type="ECO:0000256" key="6">
    <source>
        <dbReference type="SAM" id="MobiDB-lite"/>
    </source>
</evidence>
<dbReference type="CDD" id="cd00143">
    <property type="entry name" value="PP2Cc"/>
    <property type="match status" value="1"/>
</dbReference>
<keyword evidence="2" id="KW-0479">Metal-binding</keyword>
<sequence>MASTNAPTASSLCPAAGLQVTGLPTAGLPIGSLPSSARPHSVWGASDAGLSVRTDWSSDYGDTPLHADLPPTLQEENSDSEGSDISRSLVKSLRSGRRHTCSRVQASGKPINLGVHSIQNMRLEMEDAHFAVLGAEGTSTSSCSCSLDSWAEAPPLGHLSYFAVFDGHGGARAAEFCAERLYKLLVDHSKKVKKEPIEALRAAFLQTEEEWLTEARENEWMDGTTAAAVLVDRGARTCVVGNVGDSEVLLGTRDSSGKLTHKILTEVHHLKRSQAEVERIQGMGGRIWRNRLGHTKISPQVLSLAVSRAIGDIFFKDEKFTGGAPTGLTAEPFIACTMLEEQSSAAEQFLLIGCDGLWDTIPPNESVEFVFSHLSKGVPAQKISEDLVQLARSTGSSDNITVILAVL</sequence>
<dbReference type="InterPro" id="IPR036457">
    <property type="entry name" value="PPM-type-like_dom_sf"/>
</dbReference>
<comment type="similarity">
    <text evidence="5">Belongs to the PP2C family.</text>
</comment>
<dbReference type="PANTHER" id="PTHR13832">
    <property type="entry name" value="PROTEIN PHOSPHATASE 2C"/>
    <property type="match status" value="1"/>
</dbReference>
<dbReference type="Pfam" id="PF00481">
    <property type="entry name" value="PP2C"/>
    <property type="match status" value="1"/>
</dbReference>